<dbReference type="InterPro" id="IPR051083">
    <property type="entry name" value="GrpII_Intron_Splice-Mob/Def"/>
</dbReference>
<reference evidence="3" key="1">
    <citation type="journal article" date="2017" name="Res. Microbiol.">
        <title>Comparative genomics of extrachromosomal elements in Bacillus thuringiensis subsp. israelensis.</title>
        <authorList>
            <person name="Bolotin A."/>
            <person name="Gillis A."/>
            <person name="Sanchis V."/>
            <person name="Nielsen-LeRoux C."/>
            <person name="Mahillon J."/>
            <person name="Lereclus D."/>
            <person name="Sorokin A."/>
        </authorList>
    </citation>
    <scope>NUCLEOTIDE SEQUENCE</scope>
    <source>
        <strain evidence="3">AM65-52</strain>
        <plasmid evidence="3">pAM65-52-1-360K</plasmid>
    </source>
</reference>
<dbReference type="GO" id="GO:0006397">
    <property type="term" value="P:mRNA processing"/>
    <property type="evidence" value="ECO:0007669"/>
    <property type="project" value="InterPro"/>
</dbReference>
<dbReference type="CDD" id="cd00085">
    <property type="entry name" value="HNHc"/>
    <property type="match status" value="1"/>
</dbReference>
<keyword evidence="1" id="KW-0175">Coiled coil</keyword>
<accession>A0A1L2Z041</accession>
<dbReference type="AlphaFoldDB" id="A0A1L2Z041"/>
<dbReference type="SMART" id="SM00507">
    <property type="entry name" value="HNHc"/>
    <property type="match status" value="1"/>
</dbReference>
<evidence type="ECO:0000313" key="4">
    <source>
        <dbReference type="EMBL" id="VIJ07941.1"/>
    </source>
</evidence>
<dbReference type="SUPFAM" id="SSF56672">
    <property type="entry name" value="DNA/RNA polymerases"/>
    <property type="match status" value="1"/>
</dbReference>
<dbReference type="InterPro" id="IPR043502">
    <property type="entry name" value="DNA/RNA_pol_sf"/>
</dbReference>
<keyword evidence="3" id="KW-0614">Plasmid</keyword>
<keyword evidence="3" id="KW-0695">RNA-directed DNA polymerase</keyword>
<evidence type="ECO:0000313" key="3">
    <source>
        <dbReference type="EMBL" id="APF32719.1"/>
    </source>
</evidence>
<dbReference type="GO" id="GO:0003964">
    <property type="term" value="F:RNA-directed DNA polymerase activity"/>
    <property type="evidence" value="ECO:0007669"/>
    <property type="project" value="UniProtKB-KW"/>
</dbReference>
<dbReference type="EMBL" id="CAAKHA010000028">
    <property type="protein sequence ID" value="VIJ07941.1"/>
    <property type="molecule type" value="Genomic_DNA"/>
</dbReference>
<evidence type="ECO:0000313" key="5">
    <source>
        <dbReference type="Proteomes" id="UP000508034"/>
    </source>
</evidence>
<dbReference type="Pfam" id="PF21368">
    <property type="entry name" value="AI2M-like_HNH"/>
    <property type="match status" value="1"/>
</dbReference>
<feature type="domain" description="Reverse transcriptase" evidence="2">
    <location>
        <begin position="69"/>
        <end position="367"/>
    </location>
</feature>
<protein>
    <submittedName>
        <fullName evidence="3">Group II intron reverse transcriptase/maturase</fullName>
    </submittedName>
    <submittedName>
        <fullName evidence="4">Group II intron-encoded protein LtrA</fullName>
    </submittedName>
</protein>
<dbReference type="Proteomes" id="UP000508034">
    <property type="component" value="Unassembled WGS sequence"/>
</dbReference>
<feature type="coiled-coil region" evidence="1">
    <location>
        <begin position="266"/>
        <end position="293"/>
    </location>
</feature>
<dbReference type="Pfam" id="PF00078">
    <property type="entry name" value="RVT_1"/>
    <property type="match status" value="1"/>
</dbReference>
<reference evidence="4 5" key="2">
    <citation type="submission" date="2019-04" db="EMBL/GenBank/DDBJ databases">
        <authorList>
            <person name="Patino-Navarrete R."/>
            <person name="Patino Navarrete R."/>
        </authorList>
    </citation>
    <scope>NUCLEOTIDE SEQUENCE [LARGE SCALE GENOMIC DNA]</scope>
    <source>
        <strain evidence="4">Bacillus thuringiensis strain AR23</strain>
    </source>
</reference>
<gene>
    <name evidence="4" type="primary">ltrA</name>
    <name evidence="3" type="ORF">ATN07_29960</name>
    <name evidence="4" type="ORF">BTAR23_AR23_06038</name>
</gene>
<geneLocation type="plasmid" evidence="3">
    <name>pAM65-52-1-360K</name>
</geneLocation>
<keyword evidence="3" id="KW-0808">Transferase</keyword>
<dbReference type="EMBL" id="CP013276">
    <property type="protein sequence ID" value="APF32719.1"/>
    <property type="molecule type" value="Genomic_DNA"/>
</dbReference>
<organism evidence="3">
    <name type="scientific">Bacillus thuringiensis subsp. israelensis</name>
    <dbReference type="NCBI Taxonomy" id="1430"/>
    <lineage>
        <taxon>Bacteria</taxon>
        <taxon>Bacillati</taxon>
        <taxon>Bacillota</taxon>
        <taxon>Bacilli</taxon>
        <taxon>Bacillales</taxon>
        <taxon>Bacillaceae</taxon>
        <taxon>Bacillus</taxon>
        <taxon>Bacillus cereus group</taxon>
    </lineage>
</organism>
<proteinExistence type="predicted"/>
<sequence length="607" mass="71826">MQSPKVVLSNLQKQSQKEDYKFRRLYRNLYNPEFYFTAYDNLSKNDGALTMGVDKRSIDGFSIEIIEELIETLKQRTYQPFPSKRVYIPKKNGKKRPLGIPSFADKLVQEVVRMILEAIYEPTFSISSHAYQKGKSCHTALQEIQRTFTGSKWFIEGDIKGFFDNINHHTLIGILRKRIEDEAFIELIWKFLRAGYMEEWKFHNTFSGAPQGGIISPLLSNIYLNELDKYMMDFIQKFNQGKKRKINPDYERKYTQMRKAIRKYKIALENEQMGEAEQHLEQAKALKKELSSIPYSNPMDSNYKRLTYVRYADDFLIGVIGSKYDARNIKETLTEYLMETLQLELSQEKTLITHASENHAGFLGYNIRVFRGSEPRKDAIGRVCRYLNGKVQLKMPHEAWVNKLKKYQAIKMSADGTWMPKDRGYFLHNEDLEIVAQYNSEIRGLYNYYRLAENVSNHMHRFAYFMYYSMLKTFASKYRVKTKEIRKRYEKNKRFTVTYKTSRGEKQTYFIERSFPREKRSKEANLDLLPATKYVLSETRLSDRIKAEQCELCGKTNTIIHMHHVKRLKDIKNKPNKSFLEQRMVSRNRKTIALCKECHVKRHKGEV</sequence>
<dbReference type="PANTHER" id="PTHR34047:SF8">
    <property type="entry name" value="PROTEIN YKFC"/>
    <property type="match status" value="1"/>
</dbReference>
<dbReference type="InterPro" id="IPR049030">
    <property type="entry name" value="AI2M-like_HNH"/>
</dbReference>
<dbReference type="CDD" id="cd01651">
    <property type="entry name" value="RT_G2_intron"/>
    <property type="match status" value="1"/>
</dbReference>
<dbReference type="PANTHER" id="PTHR34047">
    <property type="entry name" value="NUCLEAR INTRON MATURASE 1, MITOCHONDRIAL-RELATED"/>
    <property type="match status" value="1"/>
</dbReference>
<dbReference type="InterPro" id="IPR024937">
    <property type="entry name" value="Domain_X"/>
</dbReference>
<dbReference type="InterPro" id="IPR000477">
    <property type="entry name" value="RT_dom"/>
</dbReference>
<dbReference type="Pfam" id="PF01348">
    <property type="entry name" value="Intron_maturas2"/>
    <property type="match status" value="1"/>
</dbReference>
<name>A0A1L2Z041_BACTI</name>
<dbReference type="InterPro" id="IPR003615">
    <property type="entry name" value="HNH_nuc"/>
</dbReference>
<evidence type="ECO:0000256" key="1">
    <source>
        <dbReference type="SAM" id="Coils"/>
    </source>
</evidence>
<keyword evidence="3" id="KW-0548">Nucleotidyltransferase</keyword>
<dbReference type="PROSITE" id="PS50878">
    <property type="entry name" value="RT_POL"/>
    <property type="match status" value="1"/>
</dbReference>
<dbReference type="RefSeq" id="WP_001191655.1">
    <property type="nucleotide sequence ID" value="NZ_CAAKHA010000028.1"/>
</dbReference>
<evidence type="ECO:0000259" key="2">
    <source>
        <dbReference type="PROSITE" id="PS50878"/>
    </source>
</evidence>